<keyword evidence="3 6" id="KW-0347">Helicase</keyword>
<evidence type="ECO:0000256" key="4">
    <source>
        <dbReference type="ARBA" id="ARBA00022840"/>
    </source>
</evidence>
<sequence length="615" mass="69874">MNKKLKNAPHFKAQAEKVSNFSDWFIFVGDEAFQGYDKSNGTDYLNLMDHVFKIPNNKRTPPVILGNKQLTELQGLQIAPTEQRYIKLFQIGALSESQKTAICLNLAQYTAVTKCELYDRTGGFIESLGDYIERVRTGDTAAEIVAETVGNGLQVTLTADEMRNAPVNKITAYFLQWLSTQPINNKLAYHALHNRLYCFNGKTWDYLPDTHAHRLIKDFFNAYGVGHSMQKVKNICEYLSVELPFFGETAPHFLAFNNGVLNKDTLEFLPHNPDYWLIGFNECDYSDNPPPTPHFDKWLDFISSGNEQRKLGFLAGLYMILFNRNDWQLTLELIGEAGGGKSVFLEVGKMLAGSNNSEPISLKALNDERQIVKILNKSFIYSSDESKYIGDSSIFKKLSSGEAVDFNPKNKPAFSVAVKAIFALASNTLPIYKNDGGGMDRRRVIFPFYRAVTPEQRDPQLISKLQGELAGIVRKIITTFPIADGAKLALYEQQRNDEVLKLKRDNDHILDFIQAFELLDRASNKGLVYGGLNSVPTNPLLMLDKFYWAYLFYCEAHGIDDRQRLKPKYLEQELKHAFKSAGYSINFHINTLGGRQRHTNAIYKDKEGTYKQWTN</sequence>
<organism evidence="6 7">
    <name type="scientific">Cricetibacter osteomyelitidis</name>
    <dbReference type="NCBI Taxonomy" id="1521931"/>
    <lineage>
        <taxon>Bacteria</taxon>
        <taxon>Pseudomonadati</taxon>
        <taxon>Pseudomonadota</taxon>
        <taxon>Gammaproteobacteria</taxon>
        <taxon>Pasteurellales</taxon>
        <taxon>Pasteurellaceae</taxon>
        <taxon>Cricetibacter</taxon>
    </lineage>
</organism>
<dbReference type="GO" id="GO:0016787">
    <property type="term" value="F:hydrolase activity"/>
    <property type="evidence" value="ECO:0007669"/>
    <property type="project" value="UniProtKB-KW"/>
</dbReference>
<dbReference type="InterPro" id="IPR045455">
    <property type="entry name" value="NrS-1_pol-like_helicase"/>
</dbReference>
<evidence type="ECO:0000256" key="2">
    <source>
        <dbReference type="ARBA" id="ARBA00022801"/>
    </source>
</evidence>
<dbReference type="Gene3D" id="1.10.10.10">
    <property type="entry name" value="Winged helix-like DNA-binding domain superfamily/Winged helix DNA-binding domain"/>
    <property type="match status" value="1"/>
</dbReference>
<dbReference type="RefSeq" id="WP_131976282.1">
    <property type="nucleotide sequence ID" value="NZ_SLYB01000009.1"/>
</dbReference>
<dbReference type="Pfam" id="PF08706">
    <property type="entry name" value="D5_N"/>
    <property type="match status" value="1"/>
</dbReference>
<dbReference type="InterPro" id="IPR036388">
    <property type="entry name" value="WH-like_DNA-bd_sf"/>
</dbReference>
<feature type="domain" description="SF3 helicase" evidence="5">
    <location>
        <begin position="307"/>
        <end position="461"/>
    </location>
</feature>
<dbReference type="PANTHER" id="PTHR35372">
    <property type="entry name" value="ATP BINDING PROTEIN-RELATED"/>
    <property type="match status" value="1"/>
</dbReference>
<name>A0A4R2T2C6_9PAST</name>
<dbReference type="GO" id="GO:0004386">
    <property type="term" value="F:helicase activity"/>
    <property type="evidence" value="ECO:0007669"/>
    <property type="project" value="UniProtKB-KW"/>
</dbReference>
<reference evidence="6 7" key="1">
    <citation type="submission" date="2019-03" db="EMBL/GenBank/DDBJ databases">
        <title>Genomic Encyclopedia of Type Strains, Phase IV (KMG-IV): sequencing the most valuable type-strain genomes for metagenomic binning, comparative biology and taxonomic classification.</title>
        <authorList>
            <person name="Goeker M."/>
        </authorList>
    </citation>
    <scope>NUCLEOTIDE SEQUENCE [LARGE SCALE GENOMIC DNA]</scope>
    <source>
        <strain evidence="6 7">DSM 28404</strain>
    </source>
</reference>
<dbReference type="PANTHER" id="PTHR35372:SF2">
    <property type="entry name" value="SF3 HELICASE DOMAIN-CONTAINING PROTEIN"/>
    <property type="match status" value="1"/>
</dbReference>
<dbReference type="InterPro" id="IPR014818">
    <property type="entry name" value="Phage/plasmid_primase_P4_C"/>
</dbReference>
<accession>A0A4R2T2C6</accession>
<dbReference type="GO" id="GO:0005524">
    <property type="term" value="F:ATP binding"/>
    <property type="evidence" value="ECO:0007669"/>
    <property type="project" value="UniProtKB-KW"/>
</dbReference>
<dbReference type="PROSITE" id="PS51206">
    <property type="entry name" value="SF3_HELICASE_1"/>
    <property type="match status" value="1"/>
</dbReference>
<evidence type="ECO:0000259" key="5">
    <source>
        <dbReference type="PROSITE" id="PS51206"/>
    </source>
</evidence>
<keyword evidence="2" id="KW-0378">Hydrolase</keyword>
<protein>
    <submittedName>
        <fullName evidence="6">Putative DNA primase/helicase</fullName>
    </submittedName>
</protein>
<dbReference type="Pfam" id="PF19263">
    <property type="entry name" value="DUF5906"/>
    <property type="match status" value="1"/>
</dbReference>
<dbReference type="OrthoDB" id="784829at2"/>
<dbReference type="Gene3D" id="3.40.50.300">
    <property type="entry name" value="P-loop containing nucleotide triphosphate hydrolases"/>
    <property type="match status" value="1"/>
</dbReference>
<dbReference type="InterPro" id="IPR027417">
    <property type="entry name" value="P-loop_NTPase"/>
</dbReference>
<dbReference type="EMBL" id="SLYB01000009">
    <property type="protein sequence ID" value="TCP95326.1"/>
    <property type="molecule type" value="Genomic_DNA"/>
</dbReference>
<comment type="caution">
    <text evidence="6">The sequence shown here is derived from an EMBL/GenBank/DDBJ whole genome shotgun (WGS) entry which is preliminary data.</text>
</comment>
<dbReference type="InterPro" id="IPR051620">
    <property type="entry name" value="ORF904-like_C"/>
</dbReference>
<keyword evidence="7" id="KW-1185">Reference proteome</keyword>
<dbReference type="AlphaFoldDB" id="A0A4R2T2C6"/>
<gene>
    <name evidence="6" type="ORF">EDC44_10917</name>
</gene>
<dbReference type="Proteomes" id="UP000295763">
    <property type="component" value="Unassembled WGS sequence"/>
</dbReference>
<dbReference type="Pfam" id="PF03288">
    <property type="entry name" value="Pox_D5"/>
    <property type="match status" value="1"/>
</dbReference>
<dbReference type="InterPro" id="IPR014015">
    <property type="entry name" value="Helicase_SF3_DNA-vir"/>
</dbReference>
<keyword evidence="1" id="KW-0547">Nucleotide-binding</keyword>
<dbReference type="InterPro" id="IPR004968">
    <property type="entry name" value="DNA_primase/NTPase_C"/>
</dbReference>
<evidence type="ECO:0000313" key="6">
    <source>
        <dbReference type="EMBL" id="TCP95326.1"/>
    </source>
</evidence>
<dbReference type="SUPFAM" id="SSF52540">
    <property type="entry name" value="P-loop containing nucleoside triphosphate hydrolases"/>
    <property type="match status" value="1"/>
</dbReference>
<evidence type="ECO:0000256" key="3">
    <source>
        <dbReference type="ARBA" id="ARBA00022806"/>
    </source>
</evidence>
<evidence type="ECO:0000256" key="1">
    <source>
        <dbReference type="ARBA" id="ARBA00022741"/>
    </source>
</evidence>
<evidence type="ECO:0000313" key="7">
    <source>
        <dbReference type="Proteomes" id="UP000295763"/>
    </source>
</evidence>
<dbReference type="SMART" id="SM00885">
    <property type="entry name" value="D5_N"/>
    <property type="match status" value="1"/>
</dbReference>
<proteinExistence type="predicted"/>
<keyword evidence="4" id="KW-0067">ATP-binding</keyword>